<dbReference type="PANTHER" id="PTHR30480:SF13">
    <property type="entry name" value="BETA-HEXOSAMINIDASE"/>
    <property type="match status" value="1"/>
</dbReference>
<gene>
    <name evidence="8" type="ORF">Dac01nite_15360</name>
</gene>
<comment type="similarity">
    <text evidence="2">Belongs to the glycosyl hydrolase 3 family.</text>
</comment>
<dbReference type="SUPFAM" id="SSF51445">
    <property type="entry name" value="(Trans)glycosidases"/>
    <property type="match status" value="1"/>
</dbReference>
<comment type="catalytic activity">
    <reaction evidence="1">
        <text>Hydrolysis of terminal non-reducing N-acetyl-D-hexosamine residues in N-acetyl-beta-D-hexosaminides.</text>
        <dbReference type="EC" id="3.2.1.52"/>
    </reaction>
</comment>
<name>A0A919Q2E4_9MICO</name>
<evidence type="ECO:0000256" key="5">
    <source>
        <dbReference type="ARBA" id="ARBA00023295"/>
    </source>
</evidence>
<dbReference type="GO" id="GO:0005975">
    <property type="term" value="P:carbohydrate metabolic process"/>
    <property type="evidence" value="ECO:0007669"/>
    <property type="project" value="InterPro"/>
</dbReference>
<evidence type="ECO:0000313" key="8">
    <source>
        <dbReference type="EMBL" id="GIG54784.1"/>
    </source>
</evidence>
<dbReference type="GO" id="GO:0009254">
    <property type="term" value="P:peptidoglycan turnover"/>
    <property type="evidence" value="ECO:0007669"/>
    <property type="project" value="TreeGrafter"/>
</dbReference>
<dbReference type="Pfam" id="PF00933">
    <property type="entry name" value="Glyco_hydro_3"/>
    <property type="match status" value="1"/>
</dbReference>
<dbReference type="GO" id="GO:0004563">
    <property type="term" value="F:beta-N-acetylhexosaminidase activity"/>
    <property type="evidence" value="ECO:0007669"/>
    <property type="project" value="UniProtKB-EC"/>
</dbReference>
<feature type="domain" description="Glycoside hydrolase family 3 N-terminal" evidence="7">
    <location>
        <begin position="103"/>
        <end position="399"/>
    </location>
</feature>
<keyword evidence="9" id="KW-1185">Reference proteome</keyword>
<sequence length="552" mass="55237">MTSARRPAAALGATLGVLVALAAAVVVPDLDPSEVAAPLAPASAPEPDVTPAVVAPSLDVAEDRAWGPSGQQWSEALAAAQGLSLEAAAGQVIVPRWSSPNAGALAATMHQGGWGGVILMGGAVTTADALATLTDAAQAADGGRAWGTLISTDQEGGTVARLSGLVPDLPGFMAAGAARDKEAVERVYAQAGVDMRELGITMDFAPVADMTIGMADPIIRTRSAGSKVDNVSATVVSAVDGYLDGGVVPVIKHFPGHGSVTVDSHAALPVQAASLEDLERRDIVPFERAIEAGAPAIMMGHIALAAWGGQPATVAPAAYAYVRQDLGFDGLIITDALDMGAITDSYVPGDAAVAALAAGADVLLMPIDPLAARDAIVRAVDSGELPRERLDEAAARMIALQAWQQRLGPRVDTGANYGRDLAVEGATVAAQRCGGSLVGDAVVVSGAAVADRARVAGALEARGVDVVRSDSAAAEAATTVLLLGSDGASGTADVVVALAGPWGLSSSTARAFVGLYGRSADAIAGLADVLTGAADPGGQWPVPVDVPYDTCS</sequence>
<dbReference type="Gene3D" id="3.20.20.300">
    <property type="entry name" value="Glycoside hydrolase, family 3, N-terminal domain"/>
    <property type="match status" value="1"/>
</dbReference>
<feature type="signal peptide" evidence="6">
    <location>
        <begin position="1"/>
        <end position="22"/>
    </location>
</feature>
<keyword evidence="4" id="KW-0378">Hydrolase</keyword>
<dbReference type="EMBL" id="BONR01000003">
    <property type="protein sequence ID" value="GIG54784.1"/>
    <property type="molecule type" value="Genomic_DNA"/>
</dbReference>
<accession>A0A919Q2E4</accession>
<evidence type="ECO:0000259" key="7">
    <source>
        <dbReference type="Pfam" id="PF00933"/>
    </source>
</evidence>
<feature type="chain" id="PRO_5037817435" description="beta-N-acetylhexosaminidase" evidence="6">
    <location>
        <begin position="23"/>
        <end position="552"/>
    </location>
</feature>
<keyword evidence="6" id="KW-0732">Signal</keyword>
<dbReference type="EC" id="3.2.1.52" evidence="3"/>
<reference evidence="8" key="1">
    <citation type="submission" date="2021-01" db="EMBL/GenBank/DDBJ databases">
        <title>Whole genome shotgun sequence of Demequina activiva NBRC 110675.</title>
        <authorList>
            <person name="Komaki H."/>
            <person name="Tamura T."/>
        </authorList>
    </citation>
    <scope>NUCLEOTIDE SEQUENCE</scope>
    <source>
        <strain evidence="8">NBRC 110675</strain>
    </source>
</reference>
<dbReference type="PANTHER" id="PTHR30480">
    <property type="entry name" value="BETA-HEXOSAMINIDASE-RELATED"/>
    <property type="match status" value="1"/>
</dbReference>
<dbReference type="InterPro" id="IPR017853">
    <property type="entry name" value="GH"/>
</dbReference>
<keyword evidence="5" id="KW-0326">Glycosidase</keyword>
<organism evidence="8 9">
    <name type="scientific">Demequina activiva</name>
    <dbReference type="NCBI Taxonomy" id="1582364"/>
    <lineage>
        <taxon>Bacteria</taxon>
        <taxon>Bacillati</taxon>
        <taxon>Actinomycetota</taxon>
        <taxon>Actinomycetes</taxon>
        <taxon>Micrococcales</taxon>
        <taxon>Demequinaceae</taxon>
        <taxon>Demequina</taxon>
    </lineage>
</organism>
<evidence type="ECO:0000256" key="6">
    <source>
        <dbReference type="SAM" id="SignalP"/>
    </source>
</evidence>
<evidence type="ECO:0000256" key="1">
    <source>
        <dbReference type="ARBA" id="ARBA00001231"/>
    </source>
</evidence>
<dbReference type="InterPro" id="IPR050226">
    <property type="entry name" value="NagZ_Beta-hexosaminidase"/>
</dbReference>
<evidence type="ECO:0000256" key="2">
    <source>
        <dbReference type="ARBA" id="ARBA00005336"/>
    </source>
</evidence>
<protein>
    <recommendedName>
        <fullName evidence="3">beta-N-acetylhexosaminidase</fullName>
        <ecNumber evidence="3">3.2.1.52</ecNumber>
    </recommendedName>
</protein>
<proteinExistence type="inferred from homology"/>
<dbReference type="RefSeq" id="WP_203655452.1">
    <property type="nucleotide sequence ID" value="NZ_BONR01000003.1"/>
</dbReference>
<evidence type="ECO:0000256" key="4">
    <source>
        <dbReference type="ARBA" id="ARBA00022801"/>
    </source>
</evidence>
<dbReference type="InterPro" id="IPR036962">
    <property type="entry name" value="Glyco_hydro_3_N_sf"/>
</dbReference>
<dbReference type="InterPro" id="IPR001764">
    <property type="entry name" value="Glyco_hydro_3_N"/>
</dbReference>
<dbReference type="AlphaFoldDB" id="A0A919Q2E4"/>
<comment type="caution">
    <text evidence="8">The sequence shown here is derived from an EMBL/GenBank/DDBJ whole genome shotgun (WGS) entry which is preliminary data.</text>
</comment>
<evidence type="ECO:0000313" key="9">
    <source>
        <dbReference type="Proteomes" id="UP000652354"/>
    </source>
</evidence>
<dbReference type="Proteomes" id="UP000652354">
    <property type="component" value="Unassembled WGS sequence"/>
</dbReference>
<evidence type="ECO:0000256" key="3">
    <source>
        <dbReference type="ARBA" id="ARBA00012663"/>
    </source>
</evidence>